<evidence type="ECO:0000256" key="1">
    <source>
        <dbReference type="SAM" id="MobiDB-lite"/>
    </source>
</evidence>
<evidence type="ECO:0000256" key="2">
    <source>
        <dbReference type="SAM" id="SignalP"/>
    </source>
</evidence>
<keyword evidence="2" id="KW-0732">Signal</keyword>
<sequence length="151" mass="16215">MRTLLIIAVLLAASAGGANAQTPAREAELRAAIASFRTALNSGDSVAFFRLLAPDLEVFAPGAHPIRGTAARESFRPLFTAMKTEISPFTSEEITLAGDIAIQRHTFTLSTTPRSGGPTTSSMGSGLHIWKRSPEGRWQIVKDIWTNPPAR</sequence>
<dbReference type="EMBL" id="CADCTV010000630">
    <property type="protein sequence ID" value="CAA9348820.1"/>
    <property type="molecule type" value="Genomic_DNA"/>
</dbReference>
<dbReference type="Gene3D" id="3.10.450.50">
    <property type="match status" value="1"/>
</dbReference>
<feature type="chain" id="PRO_5026768134" description="DUF4440 domain-containing protein" evidence="2">
    <location>
        <begin position="21"/>
        <end position="151"/>
    </location>
</feature>
<evidence type="ECO:0000313" key="4">
    <source>
        <dbReference type="EMBL" id="CAA9348820.1"/>
    </source>
</evidence>
<dbReference type="Pfam" id="PF14534">
    <property type="entry name" value="DUF4440"/>
    <property type="match status" value="1"/>
</dbReference>
<evidence type="ECO:0000259" key="3">
    <source>
        <dbReference type="Pfam" id="PF14534"/>
    </source>
</evidence>
<dbReference type="AlphaFoldDB" id="A0A6J4M3G6"/>
<gene>
    <name evidence="4" type="ORF">AVDCRST_MAG89-3014</name>
</gene>
<proteinExistence type="predicted"/>
<organism evidence="4">
    <name type="scientific">uncultured Gemmatimonadota bacterium</name>
    <dbReference type="NCBI Taxonomy" id="203437"/>
    <lineage>
        <taxon>Bacteria</taxon>
        <taxon>Pseudomonadati</taxon>
        <taxon>Gemmatimonadota</taxon>
        <taxon>environmental samples</taxon>
    </lineage>
</organism>
<reference evidence="4" key="1">
    <citation type="submission" date="2020-02" db="EMBL/GenBank/DDBJ databases">
        <authorList>
            <person name="Meier V. D."/>
        </authorList>
    </citation>
    <scope>NUCLEOTIDE SEQUENCE</scope>
    <source>
        <strain evidence="4">AVDCRST_MAG89</strain>
    </source>
</reference>
<feature type="signal peptide" evidence="2">
    <location>
        <begin position="1"/>
        <end position="20"/>
    </location>
</feature>
<dbReference type="InterPro" id="IPR032710">
    <property type="entry name" value="NTF2-like_dom_sf"/>
</dbReference>
<protein>
    <recommendedName>
        <fullName evidence="3">DUF4440 domain-containing protein</fullName>
    </recommendedName>
</protein>
<dbReference type="SUPFAM" id="SSF54427">
    <property type="entry name" value="NTF2-like"/>
    <property type="match status" value="1"/>
</dbReference>
<accession>A0A6J4M3G6</accession>
<dbReference type="InterPro" id="IPR027843">
    <property type="entry name" value="DUF4440"/>
</dbReference>
<feature type="compositionally biased region" description="Low complexity" evidence="1">
    <location>
        <begin position="109"/>
        <end position="127"/>
    </location>
</feature>
<feature type="region of interest" description="Disordered" evidence="1">
    <location>
        <begin position="109"/>
        <end position="128"/>
    </location>
</feature>
<name>A0A6J4M3G6_9BACT</name>
<feature type="domain" description="DUF4440" evidence="3">
    <location>
        <begin position="29"/>
        <end position="140"/>
    </location>
</feature>